<keyword evidence="3" id="KW-1185">Reference proteome</keyword>
<sequence>MWIYDNTERLINVYTRKHNQVKINELKKYPWINQKISSSNNVQKKQEVFAKDNSAVKQKEQENKKG</sequence>
<evidence type="ECO:0000256" key="1">
    <source>
        <dbReference type="SAM" id="MobiDB-lite"/>
    </source>
</evidence>
<proteinExistence type="predicted"/>
<evidence type="ECO:0000313" key="3">
    <source>
        <dbReference type="Proteomes" id="UP001055149"/>
    </source>
</evidence>
<name>A0ABQ5JHI7_9LACO</name>
<evidence type="ECO:0000313" key="2">
    <source>
        <dbReference type="EMBL" id="GKS81546.1"/>
    </source>
</evidence>
<organism evidence="2 3">
    <name type="scientific">Ligilactobacillus pabuli</name>
    <dbReference type="NCBI Taxonomy" id="2886039"/>
    <lineage>
        <taxon>Bacteria</taxon>
        <taxon>Bacillati</taxon>
        <taxon>Bacillota</taxon>
        <taxon>Bacilli</taxon>
        <taxon>Lactobacillales</taxon>
        <taxon>Lactobacillaceae</taxon>
        <taxon>Ligilactobacillus</taxon>
    </lineage>
</organism>
<gene>
    <name evidence="2" type="ORF">LPAF129_12320</name>
</gene>
<accession>A0ABQ5JHI7</accession>
<feature type="compositionally biased region" description="Basic and acidic residues" evidence="1">
    <location>
        <begin position="57"/>
        <end position="66"/>
    </location>
</feature>
<protein>
    <submittedName>
        <fullName evidence="2">Uncharacterized protein</fullName>
    </submittedName>
</protein>
<dbReference type="EMBL" id="BQXH01000010">
    <property type="protein sequence ID" value="GKS81546.1"/>
    <property type="molecule type" value="Genomic_DNA"/>
</dbReference>
<comment type="caution">
    <text evidence="2">The sequence shown here is derived from an EMBL/GenBank/DDBJ whole genome shotgun (WGS) entry which is preliminary data.</text>
</comment>
<reference evidence="2" key="1">
    <citation type="journal article" date="2022" name="Int. J. Syst. Evol. Microbiol.">
        <title>A novel species of lactic acid bacteria, Ligilactobacillus pabuli sp. nov., isolated from alfalfa silage.</title>
        <authorList>
            <person name="Tohno M."/>
            <person name="Tanizawa Y."/>
            <person name="Sawada H."/>
            <person name="Sakamoto M."/>
            <person name="Ohkuma M."/>
            <person name="Kobayashi H."/>
        </authorList>
    </citation>
    <scope>NUCLEOTIDE SEQUENCE</scope>
    <source>
        <strain evidence="2">AF129</strain>
    </source>
</reference>
<feature type="region of interest" description="Disordered" evidence="1">
    <location>
        <begin position="42"/>
        <end position="66"/>
    </location>
</feature>
<dbReference type="Proteomes" id="UP001055149">
    <property type="component" value="Unassembled WGS sequence"/>
</dbReference>